<keyword evidence="4 16" id="KW-0479">Metal-binding</keyword>
<evidence type="ECO:0000256" key="13">
    <source>
        <dbReference type="ARBA" id="ARBA00029382"/>
    </source>
</evidence>
<evidence type="ECO:0000313" key="20">
    <source>
        <dbReference type="EMBL" id="CDW81845.1"/>
    </source>
</evidence>
<dbReference type="SUPFAM" id="SSF88723">
    <property type="entry name" value="PIN domain-like"/>
    <property type="match status" value="1"/>
</dbReference>
<dbReference type="EMBL" id="CCKQ01010329">
    <property type="protein sequence ID" value="CDW81845.1"/>
    <property type="molecule type" value="Genomic_DNA"/>
</dbReference>
<evidence type="ECO:0000256" key="9">
    <source>
        <dbReference type="ARBA" id="ARBA00022842"/>
    </source>
</evidence>
<dbReference type="InterPro" id="IPR008918">
    <property type="entry name" value="HhH2"/>
</dbReference>
<sequence length="390" mass="43490">MTLIQEKAPKAIKSINLDLLTGKIVACDASMAIYQFLIATQTMKQGMGIGELRDSEGNLTGHLVGLFHRTIQFMENGVKPIWVFDGKPPELKSYVLDQRKENKEKAEEEKQTLIDAGDLEGAKRMAGRSVRVTPEMMEDAKKLLRMMGTPVIEAPGEAEAQCAIIVKLGLAYATASEDMDSLTFGTNVLLRGFNSKKEPIIQIELDQVLQGFQLDQEQFIDLCILCGCDYTTNIPGVGPVKAFKYISEEGGTIENVIKRIEKENDDPKKKKKYTIPETFYFKEARELFKIPSAIHDKAVLEPQMKWNKPDEEALKEFLVERKGFQDIKVENGIKKLKATAGKTNQARLDCFFKAGAPKTSTTSSKDKKPATKQTGGLQFNNKKSMPAKAK</sequence>
<feature type="domain" description="XPG N-terminal" evidence="19">
    <location>
        <begin position="1"/>
        <end position="106"/>
    </location>
</feature>
<dbReference type="Gene3D" id="3.40.50.1010">
    <property type="entry name" value="5'-nuclease"/>
    <property type="match status" value="1"/>
</dbReference>
<comment type="function">
    <text evidence="13 16">Structure-specific nuclease with 5'-flap endonuclease and 5'-3' exonuclease activities involved in DNA replication and repair. During DNA replication, cleaves the 5'-overhanging flap structure that is generated by displacement synthesis when DNA polymerase encounters the 5'-end of a downstream Okazaki fragment. It enters the flap from the 5'-end and then tracks to cleave the flap base, leaving a nick for ligation. Also involved in the long patch base excision repair (LP-BER) pathway, by cleaving within the apurinic/apyrimidinic (AP) site-terminated flap. Acts as a genome stabilization factor that prevents flaps from equilibrating into structures that lead to duplications and deletions. Also possesses 5'-3' exonuclease activity on nicked or gapped double-stranded DNA, and exhibits RNase H activity. Also involved in replication and repair of rDNA and in repairing mitochondrial DNA.</text>
</comment>
<evidence type="ECO:0000256" key="14">
    <source>
        <dbReference type="ARBA" id="ARBA00034726"/>
    </source>
</evidence>
<dbReference type="InterPro" id="IPR006086">
    <property type="entry name" value="XPG-I_dom"/>
</dbReference>
<comment type="subcellular location">
    <subcellularLocation>
        <location evidence="16">Nucleus</location>
        <location evidence="16">Nucleolus</location>
    </subcellularLocation>
    <subcellularLocation>
        <location evidence="16">Nucleus</location>
        <location evidence="16">Nucleoplasm</location>
    </subcellularLocation>
    <subcellularLocation>
        <location evidence="16">Mitochondrion</location>
    </subcellularLocation>
    <text evidence="16">Resides mostly in the nucleoli and relocalizes to the nucleoplasm upon DNA damage.</text>
</comment>
<dbReference type="CDD" id="cd09867">
    <property type="entry name" value="PIN_FEN1"/>
    <property type="match status" value="1"/>
</dbReference>
<dbReference type="EC" id="3.1.-.-" evidence="16"/>
<accession>A0A078AHU7</accession>
<dbReference type="PRINTS" id="PR00853">
    <property type="entry name" value="XPGRADSUPER"/>
</dbReference>
<feature type="compositionally biased region" description="Polar residues" evidence="17">
    <location>
        <begin position="373"/>
        <end position="383"/>
    </location>
</feature>
<comment type="similarity">
    <text evidence="14 16">Belongs to the XPG/RAD2 endonuclease family. FEN1 subfamily.</text>
</comment>
<dbReference type="FunFam" id="1.10.150.20:FF:000009">
    <property type="entry name" value="Flap endonuclease 1"/>
    <property type="match status" value="1"/>
</dbReference>
<evidence type="ECO:0000259" key="19">
    <source>
        <dbReference type="SMART" id="SM00485"/>
    </source>
</evidence>
<evidence type="ECO:0000256" key="10">
    <source>
        <dbReference type="ARBA" id="ARBA00023128"/>
    </source>
</evidence>
<protein>
    <recommendedName>
        <fullName evidence="16">Flap endonuclease 1</fullName>
        <shortName evidence="16">FEN-1</shortName>
        <ecNumber evidence="16">3.1.-.-</ecNumber>
    </recommendedName>
    <alternativeName>
        <fullName evidence="16">Flap structure-specific endonuclease 1</fullName>
    </alternativeName>
</protein>
<dbReference type="GO" id="GO:0005730">
    <property type="term" value="C:nucleolus"/>
    <property type="evidence" value="ECO:0007669"/>
    <property type="project" value="UniProtKB-SubCell"/>
</dbReference>
<dbReference type="Gene3D" id="1.10.150.20">
    <property type="entry name" value="5' to 3' exonuclease, C-terminal subdomain"/>
    <property type="match status" value="1"/>
</dbReference>
<evidence type="ECO:0000313" key="21">
    <source>
        <dbReference type="Proteomes" id="UP000039865"/>
    </source>
</evidence>
<evidence type="ECO:0000256" key="8">
    <source>
        <dbReference type="ARBA" id="ARBA00022839"/>
    </source>
</evidence>
<dbReference type="InterPro" id="IPR006085">
    <property type="entry name" value="XPG_DNA_repair_N"/>
</dbReference>
<dbReference type="GO" id="GO:0043137">
    <property type="term" value="P:DNA replication, removal of RNA primer"/>
    <property type="evidence" value="ECO:0007669"/>
    <property type="project" value="UniProtKB-UniRule"/>
</dbReference>
<dbReference type="HAMAP" id="MF_00614">
    <property type="entry name" value="Fen"/>
    <property type="match status" value="1"/>
</dbReference>
<dbReference type="GO" id="GO:0005739">
    <property type="term" value="C:mitochondrion"/>
    <property type="evidence" value="ECO:0007669"/>
    <property type="project" value="UniProtKB-SubCell"/>
</dbReference>
<evidence type="ECO:0000256" key="6">
    <source>
        <dbReference type="ARBA" id="ARBA00022763"/>
    </source>
</evidence>
<evidence type="ECO:0000256" key="12">
    <source>
        <dbReference type="ARBA" id="ARBA00023242"/>
    </source>
</evidence>
<keyword evidence="2 16" id="KW-0235">DNA replication</keyword>
<dbReference type="Pfam" id="PF00867">
    <property type="entry name" value="XPG_I"/>
    <property type="match status" value="1"/>
</dbReference>
<dbReference type="InterPro" id="IPR023426">
    <property type="entry name" value="Flap_endonuc"/>
</dbReference>
<name>A0A078AHU7_STYLE</name>
<evidence type="ECO:0000256" key="17">
    <source>
        <dbReference type="SAM" id="MobiDB-lite"/>
    </source>
</evidence>
<organism evidence="20 21">
    <name type="scientific">Stylonychia lemnae</name>
    <name type="common">Ciliate</name>
    <dbReference type="NCBI Taxonomy" id="5949"/>
    <lineage>
        <taxon>Eukaryota</taxon>
        <taxon>Sar</taxon>
        <taxon>Alveolata</taxon>
        <taxon>Ciliophora</taxon>
        <taxon>Intramacronucleata</taxon>
        <taxon>Spirotrichea</taxon>
        <taxon>Stichotrichia</taxon>
        <taxon>Sporadotrichida</taxon>
        <taxon>Oxytrichidae</taxon>
        <taxon>Stylonychinae</taxon>
        <taxon>Stylonychia</taxon>
    </lineage>
</organism>
<keyword evidence="1 16" id="KW-0597">Phosphoprotein</keyword>
<dbReference type="SMART" id="SM00484">
    <property type="entry name" value="XPGI"/>
    <property type="match status" value="1"/>
</dbReference>
<keyword evidence="8 16" id="KW-0269">Exonuclease</keyword>
<keyword evidence="10 16" id="KW-0496">Mitochondrion</keyword>
<evidence type="ECO:0000256" key="16">
    <source>
        <dbReference type="HAMAP-Rule" id="MF_03140"/>
    </source>
</evidence>
<dbReference type="AlphaFoldDB" id="A0A078AHU7"/>
<dbReference type="OMA" id="IQEVHID"/>
<keyword evidence="21" id="KW-1185">Reference proteome</keyword>
<dbReference type="InterPro" id="IPR029060">
    <property type="entry name" value="PIN-like_dom_sf"/>
</dbReference>
<comment type="subunit">
    <text evidence="15">Interacts with PCNA1 and PCNA2. Three molecules of FEN1 bind to one PCNA trimer with each molecule binding to one PCNA monomer. PCNA stimulates the nuclease activity without altering cleavage specificity.</text>
</comment>
<dbReference type="GO" id="GO:0006284">
    <property type="term" value="P:base-excision repair"/>
    <property type="evidence" value="ECO:0007669"/>
    <property type="project" value="UniProtKB-UniRule"/>
</dbReference>
<dbReference type="SUPFAM" id="SSF47807">
    <property type="entry name" value="5' to 3' exonuclease, C-terminal subdomain"/>
    <property type="match status" value="1"/>
</dbReference>
<feature type="region of interest" description="Disordered" evidence="17">
    <location>
        <begin position="356"/>
        <end position="390"/>
    </location>
</feature>
<dbReference type="GO" id="GO:0005654">
    <property type="term" value="C:nucleoplasm"/>
    <property type="evidence" value="ECO:0007669"/>
    <property type="project" value="UniProtKB-SubCell"/>
</dbReference>
<proteinExistence type="inferred from homology"/>
<reference evidence="20 21" key="1">
    <citation type="submission" date="2014-06" db="EMBL/GenBank/DDBJ databases">
        <authorList>
            <person name="Swart Estienne"/>
        </authorList>
    </citation>
    <scope>NUCLEOTIDE SEQUENCE [LARGE SCALE GENOMIC DNA]</scope>
    <source>
        <strain evidence="20 21">130c</strain>
    </source>
</reference>
<evidence type="ECO:0000256" key="5">
    <source>
        <dbReference type="ARBA" id="ARBA00022759"/>
    </source>
</evidence>
<dbReference type="PANTHER" id="PTHR11081">
    <property type="entry name" value="FLAP ENDONUCLEASE FAMILY MEMBER"/>
    <property type="match status" value="1"/>
</dbReference>
<dbReference type="SMART" id="SM00279">
    <property type="entry name" value="HhH2"/>
    <property type="match status" value="1"/>
</dbReference>
<evidence type="ECO:0000259" key="18">
    <source>
        <dbReference type="SMART" id="SM00484"/>
    </source>
</evidence>
<dbReference type="GO" id="GO:0017108">
    <property type="term" value="F:5'-flap endonuclease activity"/>
    <property type="evidence" value="ECO:0007669"/>
    <property type="project" value="UniProtKB-UniRule"/>
</dbReference>
<keyword evidence="12 16" id="KW-0539">Nucleus</keyword>
<evidence type="ECO:0000256" key="7">
    <source>
        <dbReference type="ARBA" id="ARBA00022801"/>
    </source>
</evidence>
<evidence type="ECO:0000256" key="15">
    <source>
        <dbReference type="ARBA" id="ARBA00063178"/>
    </source>
</evidence>
<dbReference type="GO" id="GO:0000287">
    <property type="term" value="F:magnesium ion binding"/>
    <property type="evidence" value="ECO:0007669"/>
    <property type="project" value="UniProtKB-UniRule"/>
</dbReference>
<dbReference type="CDD" id="cd09907">
    <property type="entry name" value="H3TH_FEN1-Euk"/>
    <property type="match status" value="1"/>
</dbReference>
<dbReference type="InParanoid" id="A0A078AHU7"/>
<keyword evidence="6 16" id="KW-0227">DNA damage</keyword>
<dbReference type="Proteomes" id="UP000039865">
    <property type="component" value="Unassembled WGS sequence"/>
</dbReference>
<comment type="cofactor">
    <cofactor evidence="16">
        <name>Mg(2+)</name>
        <dbReference type="ChEBI" id="CHEBI:18420"/>
    </cofactor>
    <text evidence="16">Binds 2 magnesium ions per subunit. They probably participate in the reaction catalyzed by the enzyme. May bind an additional third magnesium ion after substrate binding.</text>
</comment>
<keyword evidence="5 16" id="KW-0255">Endonuclease</keyword>
<dbReference type="GO" id="GO:0008409">
    <property type="term" value="F:5'-3' exonuclease activity"/>
    <property type="evidence" value="ECO:0007669"/>
    <property type="project" value="UniProtKB-UniRule"/>
</dbReference>
<evidence type="ECO:0000256" key="2">
    <source>
        <dbReference type="ARBA" id="ARBA00022705"/>
    </source>
</evidence>
<evidence type="ECO:0000256" key="4">
    <source>
        <dbReference type="ARBA" id="ARBA00022723"/>
    </source>
</evidence>
<evidence type="ECO:0000256" key="11">
    <source>
        <dbReference type="ARBA" id="ARBA00023204"/>
    </source>
</evidence>
<keyword evidence="3 16" id="KW-0540">Nuclease</keyword>
<dbReference type="PANTHER" id="PTHR11081:SF9">
    <property type="entry name" value="FLAP ENDONUCLEASE 1"/>
    <property type="match status" value="1"/>
</dbReference>
<dbReference type="OrthoDB" id="1937206at2759"/>
<feature type="domain" description="XPG-I" evidence="18">
    <location>
        <begin position="145"/>
        <end position="214"/>
    </location>
</feature>
<keyword evidence="11 16" id="KW-0234">DNA repair</keyword>
<dbReference type="Pfam" id="PF00752">
    <property type="entry name" value="XPG_N"/>
    <property type="match status" value="1"/>
</dbReference>
<dbReference type="InterPro" id="IPR036279">
    <property type="entry name" value="5-3_exonuclease_C_sf"/>
</dbReference>
<evidence type="ECO:0000256" key="3">
    <source>
        <dbReference type="ARBA" id="ARBA00022722"/>
    </source>
</evidence>
<evidence type="ECO:0000256" key="1">
    <source>
        <dbReference type="ARBA" id="ARBA00022553"/>
    </source>
</evidence>
<dbReference type="FunCoup" id="A0A078AHU7">
    <property type="interactions" value="600"/>
</dbReference>
<dbReference type="GO" id="GO:0003677">
    <property type="term" value="F:DNA binding"/>
    <property type="evidence" value="ECO:0007669"/>
    <property type="project" value="UniProtKB-UniRule"/>
</dbReference>
<keyword evidence="7 16" id="KW-0378">Hydrolase</keyword>
<dbReference type="InterPro" id="IPR006084">
    <property type="entry name" value="XPG/Rad2"/>
</dbReference>
<dbReference type="FunFam" id="3.40.50.1010:FF:000016">
    <property type="entry name" value="Flap endonuclease 1"/>
    <property type="match status" value="1"/>
</dbReference>
<gene>
    <name evidence="20" type="primary">Contig15809.g16852</name>
    <name evidence="20" type="ORF">STYLEM_10869</name>
</gene>
<keyword evidence="9 16" id="KW-0460">Magnesium</keyword>
<dbReference type="SMART" id="SM00485">
    <property type="entry name" value="XPGN"/>
    <property type="match status" value="1"/>
</dbReference>